<dbReference type="Proteomes" id="UP001300383">
    <property type="component" value="Unassembled WGS sequence"/>
</dbReference>
<evidence type="ECO:0000313" key="1">
    <source>
        <dbReference type="EMBL" id="MDI9242742.1"/>
    </source>
</evidence>
<sequence>MGQYTEYLNTQAETLSPIDDDYEEKLLLTASQFRDFGEALTDFMVSHGYDGDPENIPEKAKYLQSLYKKSQIDDIPRDFKKWFMRGMKIKRETVFP</sequence>
<accession>A0AAP4EYB7</accession>
<keyword evidence="2" id="KW-1185">Reference proteome</keyword>
<gene>
    <name evidence="1" type="ORF">QJ036_09710</name>
</gene>
<dbReference type="AlphaFoldDB" id="A0AAP4EYB7"/>
<reference evidence="1 2" key="1">
    <citation type="submission" date="2023-05" db="EMBL/GenBank/DDBJ databases">
        <title>[ruminococcus] sp. nov., isolated from a pig farm feces dump.</title>
        <authorList>
            <person name="Chang Y.-H."/>
        </authorList>
    </citation>
    <scope>NUCLEOTIDE SEQUENCE [LARGE SCALE GENOMIC DNA]</scope>
    <source>
        <strain evidence="1 2">YH-rum2234</strain>
    </source>
</reference>
<evidence type="ECO:0000313" key="2">
    <source>
        <dbReference type="Proteomes" id="UP001300383"/>
    </source>
</evidence>
<organism evidence="1 2">
    <name type="scientific">Fusibacillus kribbianus</name>
    <dbReference type="NCBI Taxonomy" id="3044208"/>
    <lineage>
        <taxon>Bacteria</taxon>
        <taxon>Bacillati</taxon>
        <taxon>Bacillota</taxon>
        <taxon>Clostridia</taxon>
        <taxon>Lachnospirales</taxon>
        <taxon>Lachnospiraceae</taxon>
        <taxon>Fusibacillus</taxon>
    </lineage>
</organism>
<comment type="caution">
    <text evidence="1">The sequence shown here is derived from an EMBL/GenBank/DDBJ whole genome shotgun (WGS) entry which is preliminary data.</text>
</comment>
<dbReference type="RefSeq" id="WP_283231184.1">
    <property type="nucleotide sequence ID" value="NZ_JASGBQ010000017.1"/>
</dbReference>
<dbReference type="EMBL" id="JASGBQ010000017">
    <property type="protein sequence ID" value="MDI9242742.1"/>
    <property type="molecule type" value="Genomic_DNA"/>
</dbReference>
<name>A0AAP4EYB7_9FIRM</name>
<proteinExistence type="predicted"/>
<protein>
    <submittedName>
        <fullName evidence="1">Uncharacterized protein</fullName>
    </submittedName>
</protein>